<evidence type="ECO:0000256" key="1">
    <source>
        <dbReference type="ARBA" id="ARBA00022603"/>
    </source>
</evidence>
<dbReference type="AlphaFoldDB" id="A0A844HB30"/>
<comment type="caution">
    <text evidence="3">The sequence shown here is derived from an EMBL/GenBank/DDBJ whole genome shotgun (WGS) entry which is preliminary data.</text>
</comment>
<accession>A0A844HB30</accession>
<dbReference type="Gene3D" id="3.40.50.12710">
    <property type="match status" value="1"/>
</dbReference>
<dbReference type="EMBL" id="WMIF01000031">
    <property type="protein sequence ID" value="MTH36208.1"/>
    <property type="molecule type" value="Genomic_DNA"/>
</dbReference>
<dbReference type="InterPro" id="IPR029063">
    <property type="entry name" value="SAM-dependent_MTases_sf"/>
</dbReference>
<sequence>MTPLGRQIASRIRLAGPMGLDEYMRLCLLHPEHGYYATRDPFGMGGDFTTAPEISQMFGEMIGLALAQSWLDQGSPAPFTLAEIGPGRGTLMADILRAIRKVPGMCDAAHVTLIEASAHLRGVQARRLGAITHLDRAEDLPEQPLFLVANEFFDALPIRQFQRGVAGWAERVVALDAQGALTLGLVARDDAPGLPPAAHLPMGTVLETCPEALPIAHAIAGRIARHGGTAILIDYGNWHGQGDSFQALRQHRPEDPLAHPGEADLTAHVDFAPLAAVAAQAGARVSAMLGQGEWLLRLGIAARAQRLAQAGDAGAMAALHRLTAPGEMGHLFKVLAFWAASAPVPPGFDALEPDANHA</sequence>
<keyword evidence="4" id="KW-1185">Reference proteome</keyword>
<reference evidence="3 4" key="1">
    <citation type="submission" date="2019-11" db="EMBL/GenBank/DDBJ databases">
        <authorList>
            <person name="Dong K."/>
        </authorList>
    </citation>
    <scope>NUCLEOTIDE SEQUENCE [LARGE SCALE GENOMIC DNA]</scope>
    <source>
        <strain evidence="3 4">JCM 17370</strain>
    </source>
</reference>
<proteinExistence type="predicted"/>
<dbReference type="RefSeq" id="WP_155065727.1">
    <property type="nucleotide sequence ID" value="NZ_WMIF01000031.1"/>
</dbReference>
<dbReference type="OrthoDB" id="9794208at2"/>
<evidence type="ECO:0000313" key="4">
    <source>
        <dbReference type="Proteomes" id="UP000442533"/>
    </source>
</evidence>
<evidence type="ECO:0000256" key="2">
    <source>
        <dbReference type="ARBA" id="ARBA00022679"/>
    </source>
</evidence>
<dbReference type="InterPro" id="IPR003788">
    <property type="entry name" value="NDUFAF7"/>
</dbReference>
<dbReference type="Pfam" id="PF02636">
    <property type="entry name" value="Methyltransf_28"/>
    <property type="match status" value="1"/>
</dbReference>
<dbReference type="GO" id="GO:0032259">
    <property type="term" value="P:methylation"/>
    <property type="evidence" value="ECO:0007669"/>
    <property type="project" value="UniProtKB-KW"/>
</dbReference>
<dbReference type="Proteomes" id="UP000442533">
    <property type="component" value="Unassembled WGS sequence"/>
</dbReference>
<keyword evidence="2 3" id="KW-0808">Transferase</keyword>
<dbReference type="GO" id="GO:0035243">
    <property type="term" value="F:protein-arginine omega-N symmetric methyltransferase activity"/>
    <property type="evidence" value="ECO:0007669"/>
    <property type="project" value="TreeGrafter"/>
</dbReference>
<keyword evidence="1 3" id="KW-0489">Methyltransferase</keyword>
<protein>
    <submittedName>
        <fullName evidence="3">Class I SAM-dependent methyltransferase</fullName>
    </submittedName>
</protein>
<dbReference type="PANTHER" id="PTHR12049:SF7">
    <property type="entry name" value="PROTEIN ARGININE METHYLTRANSFERASE NDUFAF7, MITOCHONDRIAL"/>
    <property type="match status" value="1"/>
</dbReference>
<name>A0A844HB30_9RHOB</name>
<dbReference type="PANTHER" id="PTHR12049">
    <property type="entry name" value="PROTEIN ARGININE METHYLTRANSFERASE NDUFAF7, MITOCHONDRIAL"/>
    <property type="match status" value="1"/>
</dbReference>
<organism evidence="3 4">
    <name type="scientific">Paracoccus limosus</name>
    <dbReference type="NCBI Taxonomy" id="913252"/>
    <lineage>
        <taxon>Bacteria</taxon>
        <taxon>Pseudomonadati</taxon>
        <taxon>Pseudomonadota</taxon>
        <taxon>Alphaproteobacteria</taxon>
        <taxon>Rhodobacterales</taxon>
        <taxon>Paracoccaceae</taxon>
        <taxon>Paracoccus</taxon>
    </lineage>
</organism>
<dbReference type="InterPro" id="IPR038375">
    <property type="entry name" value="NDUFAF7_sf"/>
</dbReference>
<gene>
    <name evidence="3" type="ORF">GL279_16550</name>
</gene>
<dbReference type="SUPFAM" id="SSF53335">
    <property type="entry name" value="S-adenosyl-L-methionine-dependent methyltransferases"/>
    <property type="match status" value="1"/>
</dbReference>
<evidence type="ECO:0000313" key="3">
    <source>
        <dbReference type="EMBL" id="MTH36208.1"/>
    </source>
</evidence>